<dbReference type="EMBL" id="CM047591">
    <property type="protein sequence ID" value="KAI9918501.1"/>
    <property type="molecule type" value="Genomic_DNA"/>
</dbReference>
<protein>
    <submittedName>
        <fullName evidence="1">Uncharacterized protein</fullName>
    </submittedName>
</protein>
<keyword evidence="2" id="KW-1185">Reference proteome</keyword>
<gene>
    <name evidence="1" type="ORF">PsorP6_011460</name>
</gene>
<evidence type="ECO:0000313" key="1">
    <source>
        <dbReference type="EMBL" id="KAI9918501.1"/>
    </source>
</evidence>
<proteinExistence type="predicted"/>
<organism evidence="1 2">
    <name type="scientific">Peronosclerospora sorghi</name>
    <dbReference type="NCBI Taxonomy" id="230839"/>
    <lineage>
        <taxon>Eukaryota</taxon>
        <taxon>Sar</taxon>
        <taxon>Stramenopiles</taxon>
        <taxon>Oomycota</taxon>
        <taxon>Peronosporomycetes</taxon>
        <taxon>Peronosporales</taxon>
        <taxon>Peronosporaceae</taxon>
        <taxon>Peronosclerospora</taxon>
    </lineage>
</organism>
<dbReference type="Proteomes" id="UP001163321">
    <property type="component" value="Chromosome 12"/>
</dbReference>
<evidence type="ECO:0000313" key="2">
    <source>
        <dbReference type="Proteomes" id="UP001163321"/>
    </source>
</evidence>
<reference evidence="1 2" key="1">
    <citation type="journal article" date="2022" name="bioRxiv">
        <title>The genome of the oomycete Peronosclerospora sorghi, a cosmopolitan pathogen of maize and sorghum, is inflated with dispersed pseudogenes.</title>
        <authorList>
            <person name="Fletcher K."/>
            <person name="Martin F."/>
            <person name="Isakeit T."/>
            <person name="Cavanaugh K."/>
            <person name="Magill C."/>
            <person name="Michelmore R."/>
        </authorList>
    </citation>
    <scope>NUCLEOTIDE SEQUENCE [LARGE SCALE GENOMIC DNA]</scope>
    <source>
        <strain evidence="1">P6</strain>
    </source>
</reference>
<sequence length="150" mass="18131">MQCLLFHESYNLSIHRLSLRFFTELLTHYWRLEHGPDKTQYVSLQDYRENLQQIMHMVQPLLTPYGRTAADHAAQVRMFTCWTDLHTNFNTTYPDETISKTYFVNELHFSEKGNREVFKRLGFAINGMFDYDVLDKFSRWQDWHDLVYHA</sequence>
<name>A0ACC0WLA8_9STRA</name>
<comment type="caution">
    <text evidence="1">The sequence shown here is derived from an EMBL/GenBank/DDBJ whole genome shotgun (WGS) entry which is preliminary data.</text>
</comment>
<accession>A0ACC0WLA8</accession>